<dbReference type="Pfam" id="PF13458">
    <property type="entry name" value="Peripla_BP_6"/>
    <property type="match status" value="1"/>
</dbReference>
<organism evidence="4 5">
    <name type="scientific">Corynebacterium efficiens (strain DSM 44549 / YS-314 / AJ 12310 / JCM 11189 / NBRC 100395)</name>
    <dbReference type="NCBI Taxonomy" id="196164"/>
    <lineage>
        <taxon>Bacteria</taxon>
        <taxon>Bacillati</taxon>
        <taxon>Actinomycetota</taxon>
        <taxon>Actinomycetes</taxon>
        <taxon>Mycobacteriales</taxon>
        <taxon>Corynebacteriaceae</taxon>
        <taxon>Corynebacterium</taxon>
    </lineage>
</organism>
<evidence type="ECO:0000256" key="2">
    <source>
        <dbReference type="ARBA" id="ARBA00022729"/>
    </source>
</evidence>
<dbReference type="SUPFAM" id="SSF53822">
    <property type="entry name" value="Periplasmic binding protein-like I"/>
    <property type="match status" value="1"/>
</dbReference>
<sequence length="373" mass="40858">MSPTSNRHPLTFLNRDSPRGDIYRIGMLVPFQGPAGIFGPSCVAVAEQAKIELNATSGIGGREIELVYIDGGRDPDTITREVAALVHTGGIDALTGWHISSIRKKLVPVLRNRIPYIYTSLSEGDVPNPGVFLTGEDPEQQIFPALKWLREHLGHRSWYVVGASYVWPVKSLEKTTLAAGDLGLKIVGSTLVDMGGGGDPVLPRAVAASGCDAVLMLLVGQDAVEFNRSFTDHGLHRRIIRYSPLMEENMLLASGVDATENLYCSASYFRTLTSSSALDFLGRYVSVNGVTAPPMNNMAQSCHQGIYTLAHLARRSRSVRLEDFNRIIDDLEFDSPRGIIRFRNNQAIQPVSIARAEGFDFTVLSTLTPHLEH</sequence>
<dbReference type="eggNOG" id="COG0683">
    <property type="taxonomic scope" value="Bacteria"/>
</dbReference>
<evidence type="ECO:0000313" key="5">
    <source>
        <dbReference type="Proteomes" id="UP000001409"/>
    </source>
</evidence>
<reference evidence="4 5" key="1">
    <citation type="journal article" date="2003" name="Genome Res.">
        <title>Comparative complete genome sequence analysis of the amino acid replacements responsible for the thermostability of Corynebacterium efficiens.</title>
        <authorList>
            <person name="Nishio Y."/>
            <person name="Nakamura Y."/>
            <person name="Kawarabayasi Y."/>
            <person name="Usuda Y."/>
            <person name="Kimura E."/>
            <person name="Sugimoto S."/>
            <person name="Matsui K."/>
            <person name="Yamagishi A."/>
            <person name="Kikuchi H."/>
            <person name="Ikeo K."/>
            <person name="Gojobori T."/>
        </authorList>
    </citation>
    <scope>NUCLEOTIDE SEQUENCE [LARGE SCALE GENOMIC DNA]</scope>
    <source>
        <strain evidence="5">DSM 44549 / YS-314 / AJ 12310 / JCM 11189 / NBRC 100395</strain>
    </source>
</reference>
<dbReference type="InterPro" id="IPR028082">
    <property type="entry name" value="Peripla_BP_I"/>
</dbReference>
<dbReference type="PANTHER" id="PTHR47628:SF1">
    <property type="entry name" value="ALIPHATIC AMIDASE EXPRESSION-REGULATING PROTEIN"/>
    <property type="match status" value="1"/>
</dbReference>
<accession>Q8FUJ2</accession>
<keyword evidence="2" id="KW-0732">Signal</keyword>
<name>Q8FUJ2_COREF</name>
<dbReference type="HOGENOM" id="CLU_027128_1_1_11"/>
<evidence type="ECO:0000259" key="3">
    <source>
        <dbReference type="Pfam" id="PF13458"/>
    </source>
</evidence>
<dbReference type="AlphaFoldDB" id="Q8FUJ2"/>
<dbReference type="KEGG" id="cef:CE0026"/>
<proteinExistence type="inferred from homology"/>
<comment type="similarity">
    <text evidence="1">Belongs to the leucine-binding protein family.</text>
</comment>
<dbReference type="EMBL" id="BA000035">
    <property type="protein sequence ID" value="BAC16836.1"/>
    <property type="molecule type" value="Genomic_DNA"/>
</dbReference>
<protein>
    <submittedName>
        <fullName evidence="4">Putative regulatory protein</fullName>
    </submittedName>
</protein>
<dbReference type="InterPro" id="IPR028081">
    <property type="entry name" value="Leu-bd"/>
</dbReference>
<dbReference type="PANTHER" id="PTHR47628">
    <property type="match status" value="1"/>
</dbReference>
<feature type="domain" description="Leucine-binding protein" evidence="3">
    <location>
        <begin position="24"/>
        <end position="357"/>
    </location>
</feature>
<dbReference type="STRING" id="196164.gene:10740415"/>
<evidence type="ECO:0000256" key="1">
    <source>
        <dbReference type="ARBA" id="ARBA00010062"/>
    </source>
</evidence>
<evidence type="ECO:0000313" key="4">
    <source>
        <dbReference type="EMBL" id="BAC16836.1"/>
    </source>
</evidence>
<dbReference type="CDD" id="cd06358">
    <property type="entry name" value="PBP1_NHase"/>
    <property type="match status" value="1"/>
</dbReference>
<dbReference type="Gene3D" id="3.40.50.2300">
    <property type="match status" value="2"/>
</dbReference>
<dbReference type="Proteomes" id="UP000001409">
    <property type="component" value="Chromosome"/>
</dbReference>
<keyword evidence="5" id="KW-1185">Reference proteome</keyword>